<evidence type="ECO:0000313" key="9">
    <source>
        <dbReference type="EMBL" id="EDV27716.1"/>
    </source>
</evidence>
<dbReference type="CTD" id="6751306"/>
<keyword evidence="3 6" id="KW-0812">Transmembrane</keyword>
<reference evidence="9 10" key="1">
    <citation type="journal article" date="2008" name="Nature">
        <title>The Trichoplax genome and the nature of placozoans.</title>
        <authorList>
            <person name="Srivastava M."/>
            <person name="Begovic E."/>
            <person name="Chapman J."/>
            <person name="Putnam N.H."/>
            <person name="Hellsten U."/>
            <person name="Kawashima T."/>
            <person name="Kuo A."/>
            <person name="Mitros T."/>
            <person name="Salamov A."/>
            <person name="Carpenter M.L."/>
            <person name="Signorovitch A.Y."/>
            <person name="Moreno M.A."/>
            <person name="Kamm K."/>
            <person name="Grimwood J."/>
            <person name="Schmutz J."/>
            <person name="Shapiro H."/>
            <person name="Grigoriev I.V."/>
            <person name="Buss L.W."/>
            <person name="Schierwater B."/>
            <person name="Dellaporta S.L."/>
            <person name="Rokhsar D.S."/>
        </authorList>
    </citation>
    <scope>NUCLEOTIDE SEQUENCE [LARGE SCALE GENOMIC DNA]</scope>
    <source>
        <strain evidence="9 10">Grell-BS-1999</strain>
    </source>
</reference>
<dbReference type="InParanoid" id="B3RPX1"/>
<dbReference type="EMBL" id="DS985242">
    <property type="protein sequence ID" value="EDV27716.1"/>
    <property type="molecule type" value="Genomic_DNA"/>
</dbReference>
<keyword evidence="4 6" id="KW-1133">Transmembrane helix</keyword>
<dbReference type="PANTHER" id="PTHR10838">
    <property type="entry name" value="SYNAPTOGYRIN"/>
    <property type="match status" value="1"/>
</dbReference>
<dbReference type="PROSITE" id="PS51225">
    <property type="entry name" value="MARVEL"/>
    <property type="match status" value="1"/>
</dbReference>
<keyword evidence="10" id="KW-1185">Reference proteome</keyword>
<dbReference type="OMA" id="MQSSAYG"/>
<dbReference type="InterPro" id="IPR016579">
    <property type="entry name" value="Synaptogyrin"/>
</dbReference>
<keyword evidence="5 6" id="KW-0472">Membrane</keyword>
<evidence type="ECO:0000256" key="3">
    <source>
        <dbReference type="ARBA" id="ARBA00022692"/>
    </source>
</evidence>
<evidence type="ECO:0000313" key="10">
    <source>
        <dbReference type="Proteomes" id="UP000009022"/>
    </source>
</evidence>
<dbReference type="PANTHER" id="PTHR10838:SF20">
    <property type="entry name" value="SYNAPTOGYRIN"/>
    <property type="match status" value="1"/>
</dbReference>
<organism evidence="9 10">
    <name type="scientific">Trichoplax adhaerens</name>
    <name type="common">Trichoplax reptans</name>
    <dbReference type="NCBI Taxonomy" id="10228"/>
    <lineage>
        <taxon>Eukaryota</taxon>
        <taxon>Metazoa</taxon>
        <taxon>Placozoa</taxon>
        <taxon>Uniplacotomia</taxon>
        <taxon>Trichoplacea</taxon>
        <taxon>Trichoplacidae</taxon>
        <taxon>Trichoplax</taxon>
    </lineage>
</organism>
<sequence>MAVWDYRLETMMSPLNGEAYNWLLQIVQLAMLSSFFALSSGSFNIRNYVLKPQVILRFASWVFAIIVFGCLTSARSEFRGFCPLNGDNNACNYGIAIGVIAFLGLMVFLFLDAFVDRIIDLTTKKRIVIADLAFTSLWTLLWFIGFCYMTNKWSIAPKAPFSAVPGVVTNVNSALAFTFFSVLTWGALIYFGVQQYRNAENPNTQQQQAQPGYDYPNVGTSSQVPSQQTPSQTYQEPFTPQEPVTEEKKADMPPPYIPPNY</sequence>
<dbReference type="KEGG" id="tad:TRIADDRAFT_63679"/>
<dbReference type="STRING" id="10228.B3RPX1"/>
<feature type="region of interest" description="Disordered" evidence="7">
    <location>
        <begin position="202"/>
        <end position="261"/>
    </location>
</feature>
<feature type="compositionally biased region" description="Pro residues" evidence="7">
    <location>
        <begin position="252"/>
        <end position="261"/>
    </location>
</feature>
<evidence type="ECO:0000259" key="8">
    <source>
        <dbReference type="PROSITE" id="PS51225"/>
    </source>
</evidence>
<comment type="similarity">
    <text evidence="2 6">Belongs to the synaptogyrin family.</text>
</comment>
<protein>
    <recommendedName>
        <fullName evidence="6">Synaptogyrin</fullName>
    </recommendedName>
</protein>
<feature type="transmembrane region" description="Helical" evidence="6">
    <location>
        <begin position="94"/>
        <end position="115"/>
    </location>
</feature>
<evidence type="ECO:0000256" key="1">
    <source>
        <dbReference type="ARBA" id="ARBA00004141"/>
    </source>
</evidence>
<feature type="transmembrane region" description="Helical" evidence="6">
    <location>
        <begin position="127"/>
        <end position="151"/>
    </location>
</feature>
<accession>B3RPX1</accession>
<feature type="compositionally biased region" description="Low complexity" evidence="7">
    <location>
        <begin position="220"/>
        <end position="233"/>
    </location>
</feature>
<dbReference type="PIRSF" id="PIRSF011282">
    <property type="entry name" value="Synaptogyrin"/>
    <property type="match status" value="1"/>
</dbReference>
<dbReference type="FunCoup" id="B3RPX1">
    <property type="interactions" value="931"/>
</dbReference>
<dbReference type="eggNOG" id="KOG4016">
    <property type="taxonomic scope" value="Eukaryota"/>
</dbReference>
<gene>
    <name evidence="9" type="ORF">TRIADDRAFT_63679</name>
</gene>
<evidence type="ECO:0000256" key="5">
    <source>
        <dbReference type="ARBA" id="ARBA00023136"/>
    </source>
</evidence>
<feature type="domain" description="MARVEL" evidence="8">
    <location>
        <begin position="48"/>
        <end position="197"/>
    </location>
</feature>
<dbReference type="GeneID" id="6751306"/>
<dbReference type="Proteomes" id="UP000009022">
    <property type="component" value="Unassembled WGS sequence"/>
</dbReference>
<evidence type="ECO:0000256" key="6">
    <source>
        <dbReference type="PIRNR" id="PIRNR011282"/>
    </source>
</evidence>
<dbReference type="AlphaFoldDB" id="B3RPX1"/>
<dbReference type="RefSeq" id="XP_002109550.1">
    <property type="nucleotide sequence ID" value="XM_002109514.1"/>
</dbReference>
<dbReference type="Pfam" id="PF01284">
    <property type="entry name" value="MARVEL"/>
    <property type="match status" value="1"/>
</dbReference>
<feature type="transmembrane region" description="Helical" evidence="6">
    <location>
        <begin position="171"/>
        <end position="193"/>
    </location>
</feature>
<dbReference type="GO" id="GO:0031594">
    <property type="term" value="C:neuromuscular junction"/>
    <property type="evidence" value="ECO:0000318"/>
    <property type="project" value="GO_Central"/>
</dbReference>
<comment type="subcellular location">
    <subcellularLocation>
        <location evidence="1 6">Membrane</location>
        <topology evidence="1 6">Multi-pass membrane protein</topology>
    </subcellularLocation>
</comment>
<evidence type="ECO:0000256" key="2">
    <source>
        <dbReference type="ARBA" id="ARBA00010252"/>
    </source>
</evidence>
<dbReference type="HOGENOM" id="CLU_079186_0_1_1"/>
<feature type="transmembrane region" description="Helical" evidence="6">
    <location>
        <begin position="20"/>
        <end position="43"/>
    </location>
</feature>
<name>B3RPX1_TRIAD</name>
<dbReference type="GO" id="GO:0030672">
    <property type="term" value="C:synaptic vesicle membrane"/>
    <property type="evidence" value="ECO:0000318"/>
    <property type="project" value="GO_Central"/>
</dbReference>
<evidence type="ECO:0000256" key="7">
    <source>
        <dbReference type="SAM" id="MobiDB-lite"/>
    </source>
</evidence>
<dbReference type="TCDB" id="9.B.130.2.2">
    <property type="family name" value="the tetraspan vesicle membrane protein (tvp) family"/>
</dbReference>
<dbReference type="OrthoDB" id="10041611at2759"/>
<dbReference type="InterPro" id="IPR008253">
    <property type="entry name" value="Marvel"/>
</dbReference>
<feature type="transmembrane region" description="Helical" evidence="6">
    <location>
        <begin position="55"/>
        <end position="74"/>
    </location>
</feature>
<proteinExistence type="inferred from homology"/>
<evidence type="ECO:0000256" key="4">
    <source>
        <dbReference type="ARBA" id="ARBA00022989"/>
    </source>
</evidence>
<dbReference type="PhylomeDB" id="B3RPX1"/>